<dbReference type="Pfam" id="PF25627">
    <property type="entry name" value="Polyoma_VP2"/>
    <property type="match status" value="1"/>
</dbReference>
<organism evidence="2">
    <name type="scientific">sonrod polyomavirus 1</name>
    <dbReference type="NCBI Taxonomy" id="3040504"/>
    <lineage>
        <taxon>Viruses</taxon>
        <taxon>Monodnaviria</taxon>
        <taxon>Shotokuvirae</taxon>
        <taxon>Cossaviricota</taxon>
        <taxon>Papovaviricetes</taxon>
        <taxon>Sepolyvirales</taxon>
        <taxon>Polyomaviridae</taxon>
        <taxon>Betapolyomavirus</taxon>
    </lineage>
</organism>
<reference evidence="2" key="1">
    <citation type="submission" date="2023-04" db="EMBL/GenBank/DDBJ databases">
        <title>Identification of novel polyomavirus in wild Sonoran Desert rodents of the family Heteromyidae.</title>
        <authorList>
            <person name="Vargas K."/>
            <person name="Kraberger S."/>
            <person name="Custer J.M."/>
            <person name="Paietta E.N."/>
            <person name="Culver M."/>
            <person name="Dolby G."/>
            <person name="Varsani A."/>
        </authorList>
    </citation>
    <scope>NUCLEOTIDE SEQUENCE</scope>
    <source>
        <strain evidence="2">PyVBGG26</strain>
    </source>
</reference>
<dbReference type="EMBL" id="OQ799312">
    <property type="protein sequence ID" value="WIL01360.1"/>
    <property type="molecule type" value="Genomic_DNA"/>
</dbReference>
<evidence type="ECO:0000313" key="2">
    <source>
        <dbReference type="EMBL" id="WIL01360.1"/>
    </source>
</evidence>
<protein>
    <submittedName>
        <fullName evidence="2">VP2</fullName>
    </submittedName>
</protein>
<dbReference type="InterPro" id="IPR057924">
    <property type="entry name" value="Polyoma_VP2"/>
</dbReference>
<feature type="region of interest" description="Disordered" evidence="1">
    <location>
        <begin position="354"/>
        <end position="381"/>
    </location>
</feature>
<evidence type="ECO:0000256" key="1">
    <source>
        <dbReference type="SAM" id="MobiDB-lite"/>
    </source>
</evidence>
<proteinExistence type="predicted"/>
<name>A0AA49FIQ5_9POLY</name>
<accession>A0AA49FIQ5</accession>
<sequence>MGILLAIPEIITAAVVGGAEALEIAGSAGAIATGEGLATLAGLAESAGVVGEAVGGTLAEQAAALGVSEAAYTVLSQTPQLVEAAGAIGGGVSAVSSVAGGLAAYFSPDTGAQTLTEQAASGGSSGLPGPGPSGPGHSKPGTMAVALFPQGGYNVPGIPDWVIDLIPQLPFGLHEVPDLIHRIAYGIWTSYYHTGREIIQRGLSEELQRLLGDLRDGVQYSLRSLSESDPVQAIIDTLSSAQETRRIQNARLIGQASENTLDIGEHLKKLFEKVSSAISEAGQAAGGTAYDVANMGIDGLNTLGDGLMRMGQWVTFQGATGGTAHHSVPSWFWYLLNELEVNFPYKVERASLKRIGDPAEDVPQRKRTRADPSQNDKKRRR</sequence>
<feature type="region of interest" description="Disordered" evidence="1">
    <location>
        <begin position="118"/>
        <end position="141"/>
    </location>
</feature>